<protein>
    <submittedName>
        <fullName evidence="15">Peptidase M48 Ste24p</fullName>
    </submittedName>
</protein>
<keyword evidence="7" id="KW-0378">Hydrolase</keyword>
<dbReference type="STRING" id="1901.BB341_01280"/>
<evidence type="ECO:0000256" key="12">
    <source>
        <dbReference type="SAM" id="MobiDB-lite"/>
    </source>
</evidence>
<dbReference type="GO" id="GO:0046872">
    <property type="term" value="F:metal ion binding"/>
    <property type="evidence" value="ECO:0007669"/>
    <property type="project" value="UniProtKB-KW"/>
</dbReference>
<keyword evidence="11 13" id="KW-0472">Membrane</keyword>
<keyword evidence="5 13" id="KW-0812">Transmembrane</keyword>
<evidence type="ECO:0000259" key="14">
    <source>
        <dbReference type="Pfam" id="PF01435"/>
    </source>
</evidence>
<evidence type="ECO:0000256" key="13">
    <source>
        <dbReference type="SAM" id="Phobius"/>
    </source>
</evidence>
<evidence type="ECO:0000256" key="1">
    <source>
        <dbReference type="ARBA" id="ARBA00001947"/>
    </source>
</evidence>
<accession>E2Q0H5</accession>
<keyword evidence="16" id="KW-1185">Reference proteome</keyword>
<feature type="transmembrane region" description="Helical" evidence="13">
    <location>
        <begin position="34"/>
        <end position="59"/>
    </location>
</feature>
<dbReference type="Gene3D" id="3.30.2010.10">
    <property type="entry name" value="Metalloproteases ('zincins'), catalytic domain"/>
    <property type="match status" value="1"/>
</dbReference>
<dbReference type="InterPro" id="IPR050083">
    <property type="entry name" value="HtpX_protease"/>
</dbReference>
<comment type="subcellular location">
    <subcellularLocation>
        <location evidence="2">Cell membrane</location>
        <topology evidence="2">Multi-pass membrane protein</topology>
    </subcellularLocation>
</comment>
<dbReference type="PANTHER" id="PTHR43221:SF1">
    <property type="entry name" value="PROTEASE HTPX"/>
    <property type="match status" value="1"/>
</dbReference>
<evidence type="ECO:0000256" key="7">
    <source>
        <dbReference type="ARBA" id="ARBA00022801"/>
    </source>
</evidence>
<reference evidence="15 16" key="1">
    <citation type="journal article" date="2010" name="Genome Biol. Evol.">
        <title>The sequence of a 1.8-mb bacterial linear plasmid reveals a rich evolutionary reservoir of secondary metabolic pathways.</title>
        <authorList>
            <person name="Medema M.H."/>
            <person name="Trefzer A."/>
            <person name="Kovalchuk A."/>
            <person name="van den Berg M."/>
            <person name="Mueller U."/>
            <person name="Heijne W."/>
            <person name="Wu L."/>
            <person name="Alam M.T."/>
            <person name="Ronning C.M."/>
            <person name="Nierman W.C."/>
            <person name="Bovenberg R.A.L."/>
            <person name="Breitling R."/>
            <person name="Takano E."/>
        </authorList>
    </citation>
    <scope>NUCLEOTIDE SEQUENCE [LARGE SCALE GENOMIC DNA]</scope>
    <source>
        <strain evidence="16">ATCC 27064 / DSM 738 / JCM 4710 / NBRC 13307 / NCIMB 12785 / NRRL 3585 / VKM Ac-602</strain>
    </source>
</reference>
<keyword evidence="3" id="KW-1003">Cell membrane</keyword>
<dbReference type="GO" id="GO:0005886">
    <property type="term" value="C:plasma membrane"/>
    <property type="evidence" value="ECO:0007669"/>
    <property type="project" value="UniProtKB-SubCell"/>
</dbReference>
<dbReference type="OrthoDB" id="155290at2"/>
<dbReference type="RefSeq" id="WP_003962651.1">
    <property type="nucleotide sequence ID" value="NZ_CM000913.1"/>
</dbReference>
<dbReference type="EMBL" id="CM000913">
    <property type="protein sequence ID" value="EFG10518.1"/>
    <property type="molecule type" value="Genomic_DNA"/>
</dbReference>
<evidence type="ECO:0000313" key="16">
    <source>
        <dbReference type="Proteomes" id="UP000002357"/>
    </source>
</evidence>
<gene>
    <name evidence="15" type="ORF">SCLAV_5451</name>
</gene>
<keyword evidence="9 13" id="KW-1133">Transmembrane helix</keyword>
<evidence type="ECO:0000256" key="5">
    <source>
        <dbReference type="ARBA" id="ARBA00022692"/>
    </source>
</evidence>
<dbReference type="KEGG" id="sclf:BB341_01280"/>
<evidence type="ECO:0000256" key="8">
    <source>
        <dbReference type="ARBA" id="ARBA00022833"/>
    </source>
</evidence>
<evidence type="ECO:0000256" key="2">
    <source>
        <dbReference type="ARBA" id="ARBA00004651"/>
    </source>
</evidence>
<evidence type="ECO:0000256" key="11">
    <source>
        <dbReference type="ARBA" id="ARBA00023136"/>
    </source>
</evidence>
<evidence type="ECO:0000313" key="15">
    <source>
        <dbReference type="EMBL" id="EFG10518.1"/>
    </source>
</evidence>
<dbReference type="GO" id="GO:0004222">
    <property type="term" value="F:metalloendopeptidase activity"/>
    <property type="evidence" value="ECO:0007669"/>
    <property type="project" value="InterPro"/>
</dbReference>
<evidence type="ECO:0000256" key="9">
    <source>
        <dbReference type="ARBA" id="ARBA00022989"/>
    </source>
</evidence>
<feature type="domain" description="Peptidase M48" evidence="14">
    <location>
        <begin position="82"/>
        <end position="351"/>
    </location>
</feature>
<feature type="transmembrane region" description="Helical" evidence="13">
    <location>
        <begin position="7"/>
        <end position="28"/>
    </location>
</feature>
<keyword evidence="6" id="KW-0479">Metal-binding</keyword>
<dbReference type="InterPro" id="IPR001915">
    <property type="entry name" value="Peptidase_M48"/>
</dbReference>
<dbReference type="AlphaFoldDB" id="E2Q0H5"/>
<dbReference type="Pfam" id="PF01435">
    <property type="entry name" value="Peptidase_M48"/>
    <property type="match status" value="1"/>
</dbReference>
<dbReference type="CDD" id="cd07328">
    <property type="entry name" value="M48_Ste24p_like"/>
    <property type="match status" value="1"/>
</dbReference>
<organism evidence="15 16">
    <name type="scientific">Streptomyces clavuligerus</name>
    <dbReference type="NCBI Taxonomy" id="1901"/>
    <lineage>
        <taxon>Bacteria</taxon>
        <taxon>Bacillati</taxon>
        <taxon>Actinomycetota</taxon>
        <taxon>Actinomycetes</taxon>
        <taxon>Kitasatosporales</taxon>
        <taxon>Streptomycetaceae</taxon>
        <taxon>Streptomyces</taxon>
    </lineage>
</organism>
<comment type="cofactor">
    <cofactor evidence="1">
        <name>Zn(2+)</name>
        <dbReference type="ChEBI" id="CHEBI:29105"/>
    </cofactor>
</comment>
<dbReference type="PANTHER" id="PTHR43221">
    <property type="entry name" value="PROTEASE HTPX"/>
    <property type="match status" value="1"/>
</dbReference>
<evidence type="ECO:0000256" key="3">
    <source>
        <dbReference type="ARBA" id="ARBA00022475"/>
    </source>
</evidence>
<dbReference type="Proteomes" id="UP000002357">
    <property type="component" value="Chromosome"/>
</dbReference>
<name>E2Q0H5_STRCL</name>
<proteinExistence type="predicted"/>
<dbReference type="eggNOG" id="COG0501">
    <property type="taxonomic scope" value="Bacteria"/>
</dbReference>
<feature type="compositionally biased region" description="Basic and acidic residues" evidence="12">
    <location>
        <begin position="186"/>
        <end position="196"/>
    </location>
</feature>
<feature type="region of interest" description="Disordered" evidence="12">
    <location>
        <begin position="186"/>
        <end position="220"/>
    </location>
</feature>
<evidence type="ECO:0000256" key="6">
    <source>
        <dbReference type="ARBA" id="ARBA00022723"/>
    </source>
</evidence>
<evidence type="ECO:0000256" key="4">
    <source>
        <dbReference type="ARBA" id="ARBA00022670"/>
    </source>
</evidence>
<keyword evidence="8" id="KW-0862">Zinc</keyword>
<dbReference type="GeneID" id="93728154"/>
<keyword evidence="4" id="KW-0645">Protease</keyword>
<dbReference type="GO" id="GO:0006508">
    <property type="term" value="P:proteolysis"/>
    <property type="evidence" value="ECO:0007669"/>
    <property type="project" value="UniProtKB-KW"/>
</dbReference>
<sequence length="538" mass="58643">MGATVRAVRALALLAGFHLLGVLLLAVLGGIDYLLYLFVPAGIAAKLYVISVLLAIPVIRGMFMLRVPRGGEPDGVRVTEADEPELWRTVRELAEQVGTRAPTEIVLTAEVNAAVLERTRLLGLLPGPRTLFLGVPLTQGLGEAQLRAVIVHELGHYANSDTRLAAITVRGRAQILRTVRHFEERAGNAAEREREKLRKKARKAEAKGRTPQEVPGEDTPGRAGVTYRVMARIYTAYARFFLRATLTDARRQEYAADLASARIAGREATASALREIPALAAAHDFYLHRYATMGIEAELLPPRGEFFGGFGHLLSARALELLRMRGELPDGTVSPYDSHPPLADRVRRVEALDDDGRTDENTGTALALLADPGHTLTALEDAVLAPGIRALPRARDWQDLLERSMHSGLADHRSPLHQALARYTGRPATLSALLGLIDEGRLWKLAQRMPLSDEAARAEGRAFREFVRPSLHSSVSGMVLAELGSHNLLRWEFSWSEAARARFPKSADGQEQDLDAAVGAAVADAPDTRPLRALLPGS</sequence>
<evidence type="ECO:0000256" key="10">
    <source>
        <dbReference type="ARBA" id="ARBA00023049"/>
    </source>
</evidence>
<keyword evidence="10" id="KW-0482">Metalloprotease</keyword>